<evidence type="ECO:0000259" key="5">
    <source>
        <dbReference type="PROSITE" id="PS51898"/>
    </source>
</evidence>
<keyword evidence="4" id="KW-0233">DNA recombination</keyword>
<sequence>MLAGEGIQLDETSPAFLNLQRMLHRARLEHERRVILRQYPLAGMALDPAFARLTEQTILQPVSIWTLSKVMDEFGKDASRKALRGKSVLKRNAQWRVIREFFGPDTDLANIDRRRIREFMDLLKRLPSNASKHFPAATIFEAAELAEKNKLPLMSADTANSYLRQIGALFRYAVDEGMVKSDPSSGLLLPRDGVRNKDKRLPFTTDDLRAIFTAPLYTGAIDDAAGYSRPGPNIVRRGRFWVPLIALFSGMRLNEICQLTLDDFVREDDADIILIRGEDDETKRIKTEAGHRFVPVHPELRRIGLMAYVGARRTKGDPTALLFPELPLGSTGYRSDPFSKFYAQFLDKVGVIHPKKVFHSYRHNYRDALREADISDEKVRALGGWTTGRTEDDYGSGLRPRTLAKDIEAIRYSELDLRHLYQEAAQ</sequence>
<protein>
    <submittedName>
        <fullName evidence="6">Integrase</fullName>
    </submittedName>
</protein>
<dbReference type="RefSeq" id="WP_183263251.1">
    <property type="nucleotide sequence ID" value="NZ_BAAAVZ010000001.1"/>
</dbReference>
<dbReference type="InterPro" id="IPR013762">
    <property type="entry name" value="Integrase-like_cat_sf"/>
</dbReference>
<evidence type="ECO:0000256" key="1">
    <source>
        <dbReference type="ARBA" id="ARBA00008857"/>
    </source>
</evidence>
<accession>A0ABR6L3N4</accession>
<proteinExistence type="inferred from homology"/>
<name>A0ABR6L3N4_9HYPH</name>
<comment type="similarity">
    <text evidence="1">Belongs to the 'phage' integrase family.</text>
</comment>
<keyword evidence="7" id="KW-1185">Reference proteome</keyword>
<dbReference type="InterPro" id="IPR002104">
    <property type="entry name" value="Integrase_catalytic"/>
</dbReference>
<gene>
    <name evidence="6" type="ORF">GGQ99_003166</name>
</gene>
<dbReference type="PROSITE" id="PS51898">
    <property type="entry name" value="TYR_RECOMBINASE"/>
    <property type="match status" value="1"/>
</dbReference>
<evidence type="ECO:0000256" key="3">
    <source>
        <dbReference type="ARBA" id="ARBA00023125"/>
    </source>
</evidence>
<evidence type="ECO:0000313" key="6">
    <source>
        <dbReference type="EMBL" id="MBB4651399.1"/>
    </source>
</evidence>
<dbReference type="InterPro" id="IPR011010">
    <property type="entry name" value="DNA_brk_join_enz"/>
</dbReference>
<keyword evidence="3" id="KW-0238">DNA-binding</keyword>
<keyword evidence="2" id="KW-0229">DNA integration</keyword>
<dbReference type="EMBL" id="JACHOT010000004">
    <property type="protein sequence ID" value="MBB4651399.1"/>
    <property type="molecule type" value="Genomic_DNA"/>
</dbReference>
<dbReference type="Gene3D" id="1.10.443.10">
    <property type="entry name" value="Intergrase catalytic core"/>
    <property type="match status" value="1"/>
</dbReference>
<evidence type="ECO:0000313" key="7">
    <source>
        <dbReference type="Proteomes" id="UP000539538"/>
    </source>
</evidence>
<evidence type="ECO:0000256" key="4">
    <source>
        <dbReference type="ARBA" id="ARBA00023172"/>
    </source>
</evidence>
<evidence type="ECO:0000256" key="2">
    <source>
        <dbReference type="ARBA" id="ARBA00022908"/>
    </source>
</evidence>
<organism evidence="6 7">
    <name type="scientific">Aminobacter niigataensis</name>
    <dbReference type="NCBI Taxonomy" id="83265"/>
    <lineage>
        <taxon>Bacteria</taxon>
        <taxon>Pseudomonadati</taxon>
        <taxon>Pseudomonadota</taxon>
        <taxon>Alphaproteobacteria</taxon>
        <taxon>Hyphomicrobiales</taxon>
        <taxon>Phyllobacteriaceae</taxon>
        <taxon>Aminobacter</taxon>
    </lineage>
</organism>
<dbReference type="InterPro" id="IPR050090">
    <property type="entry name" value="Tyrosine_recombinase_XerCD"/>
</dbReference>
<dbReference type="CDD" id="cd01184">
    <property type="entry name" value="INT_C_like_1"/>
    <property type="match status" value="1"/>
</dbReference>
<feature type="domain" description="Tyr recombinase" evidence="5">
    <location>
        <begin position="198"/>
        <end position="408"/>
    </location>
</feature>
<dbReference type="Gene3D" id="1.10.150.130">
    <property type="match status" value="1"/>
</dbReference>
<dbReference type="Proteomes" id="UP000539538">
    <property type="component" value="Unassembled WGS sequence"/>
</dbReference>
<dbReference type="PANTHER" id="PTHR30349:SF41">
    <property type="entry name" value="INTEGRASE_RECOMBINASE PROTEIN MJ0367-RELATED"/>
    <property type="match status" value="1"/>
</dbReference>
<reference evidence="6 7" key="1">
    <citation type="submission" date="2020-08" db="EMBL/GenBank/DDBJ databases">
        <title>Genomic Encyclopedia of Type Strains, Phase IV (KMG-IV): sequencing the most valuable type-strain genomes for metagenomic binning, comparative biology and taxonomic classification.</title>
        <authorList>
            <person name="Goeker M."/>
        </authorList>
    </citation>
    <scope>NUCLEOTIDE SEQUENCE [LARGE SCALE GENOMIC DNA]</scope>
    <source>
        <strain evidence="6 7">DSM 7050</strain>
    </source>
</reference>
<dbReference type="PANTHER" id="PTHR30349">
    <property type="entry name" value="PHAGE INTEGRASE-RELATED"/>
    <property type="match status" value="1"/>
</dbReference>
<dbReference type="Pfam" id="PF00589">
    <property type="entry name" value="Phage_integrase"/>
    <property type="match status" value="1"/>
</dbReference>
<dbReference type="SUPFAM" id="SSF56349">
    <property type="entry name" value="DNA breaking-rejoining enzymes"/>
    <property type="match status" value="1"/>
</dbReference>
<dbReference type="InterPro" id="IPR010998">
    <property type="entry name" value="Integrase_recombinase_N"/>
</dbReference>
<comment type="caution">
    <text evidence="6">The sequence shown here is derived from an EMBL/GenBank/DDBJ whole genome shotgun (WGS) entry which is preliminary data.</text>
</comment>